<reference evidence="1 2" key="1">
    <citation type="journal article" date="2019" name="Int. J. Syst. Evol. Microbiol.">
        <title>The Global Catalogue of Microorganisms (GCM) 10K type strain sequencing project: providing services to taxonomists for standard genome sequencing and annotation.</title>
        <authorList>
            <consortium name="The Broad Institute Genomics Platform"/>
            <consortium name="The Broad Institute Genome Sequencing Center for Infectious Disease"/>
            <person name="Wu L."/>
            <person name="Ma J."/>
        </authorList>
    </citation>
    <scope>NUCLEOTIDE SEQUENCE [LARGE SCALE GENOMIC DNA]</scope>
    <source>
        <strain evidence="1 2">JCM 16014</strain>
    </source>
</reference>
<evidence type="ECO:0000313" key="2">
    <source>
        <dbReference type="Proteomes" id="UP001500751"/>
    </source>
</evidence>
<sequence length="107" mass="11412">MADPTGAAVLARSMLARSGQSGPITELVRGRIAVRMEQQNRATLVAAEQERRATLVATERERRATLSALIKDGVAGAVITDRDPHGRVLTVRIPAPGCAPRSSREEA</sequence>
<keyword evidence="2" id="KW-1185">Reference proteome</keyword>
<accession>A0ABN2TXA3</accession>
<proteinExistence type="predicted"/>
<gene>
    <name evidence="1" type="ORF">GCM10009839_21320</name>
</gene>
<protein>
    <submittedName>
        <fullName evidence="1">Uncharacterized protein</fullName>
    </submittedName>
</protein>
<comment type="caution">
    <text evidence="1">The sequence shown here is derived from an EMBL/GenBank/DDBJ whole genome shotgun (WGS) entry which is preliminary data.</text>
</comment>
<organism evidence="1 2">
    <name type="scientific">Catenulispora yoronensis</name>
    <dbReference type="NCBI Taxonomy" id="450799"/>
    <lineage>
        <taxon>Bacteria</taxon>
        <taxon>Bacillati</taxon>
        <taxon>Actinomycetota</taxon>
        <taxon>Actinomycetes</taxon>
        <taxon>Catenulisporales</taxon>
        <taxon>Catenulisporaceae</taxon>
        <taxon>Catenulispora</taxon>
    </lineage>
</organism>
<evidence type="ECO:0000313" key="1">
    <source>
        <dbReference type="EMBL" id="GAA2023489.1"/>
    </source>
</evidence>
<dbReference type="RefSeq" id="WP_344665359.1">
    <property type="nucleotide sequence ID" value="NZ_BAAAQN010000009.1"/>
</dbReference>
<dbReference type="Proteomes" id="UP001500751">
    <property type="component" value="Unassembled WGS sequence"/>
</dbReference>
<name>A0ABN2TXA3_9ACTN</name>
<dbReference type="EMBL" id="BAAAQN010000009">
    <property type="protein sequence ID" value="GAA2023489.1"/>
    <property type="molecule type" value="Genomic_DNA"/>
</dbReference>